<feature type="domain" description="Bacterial repeat" evidence="2">
    <location>
        <begin position="1268"/>
        <end position="1338"/>
    </location>
</feature>
<feature type="domain" description="Bacterial repeat" evidence="2">
    <location>
        <begin position="1052"/>
        <end position="1122"/>
    </location>
</feature>
<dbReference type="Pfam" id="PF18998">
    <property type="entry name" value="Flg_new_2"/>
    <property type="match status" value="18"/>
</dbReference>
<feature type="domain" description="Bacterial repeat" evidence="2">
    <location>
        <begin position="765"/>
        <end position="834"/>
    </location>
</feature>
<accession>A0A0F6A8U5</accession>
<feature type="domain" description="Lcl C-terminal" evidence="1">
    <location>
        <begin position="2428"/>
        <end position="2575"/>
    </location>
</feature>
<dbReference type="EMBL" id="AUXW01000160">
    <property type="protein sequence ID" value="KKE82642.1"/>
    <property type="molecule type" value="Genomic_DNA"/>
</dbReference>
<organism evidence="3 4">
    <name type="scientific">Pseudoalteromonas luteoviolacea S4054</name>
    <dbReference type="NCBI Taxonomy" id="1129367"/>
    <lineage>
        <taxon>Bacteria</taxon>
        <taxon>Pseudomonadati</taxon>
        <taxon>Pseudomonadota</taxon>
        <taxon>Gammaproteobacteria</taxon>
        <taxon>Alteromonadales</taxon>
        <taxon>Pseudoalteromonadaceae</taxon>
        <taxon>Pseudoalteromonas</taxon>
    </lineage>
</organism>
<feature type="domain" description="Bacterial repeat" evidence="2">
    <location>
        <begin position="1485"/>
        <end position="1551"/>
    </location>
</feature>
<sequence>MEIMNNHIKRISLPLVTGVFLSACGGGGGDEASANSASEPVSVKASYTVIASINGQGQILPTVNTVQQGDSVRLNITASLGHELTDISGCGGSLDGSVYVIPSVTEDCEVTGEFQTQSFVISTNQNGEGEIYPNSPILDWGTEQTFTLNPADGFQLGKVSGCSGTLENNKYIIPAVSAECTVKVDFNPLKVELKNDALDQKVELNVKGNAGISPTSKGILKPGDEGAPPIPSDIELPFLVNDVDLTTEQGATVELDIVYEKPLPEVIRYYKFGPAEPGAEDSWYELPSDLYTVSADRKVLTLKLTDGQIGDADWEVNGLIQDPGGPGVPNQYEVTLSASEGGASDSLNQLVYHGEVGTFNLIPNTGFHVSGVEGCEGTLAGNTYTTGVITASCEIMASFSINQYQLSTVSTEGGSLEAVDSVIEHGQSAQVNIVPEPGFILSNIAGCGGNQQNGVFVIPAMTSHCEVAATFELTQFEVNALASLGGIVSPTTQRVQYGDSATYTLTPEIGYRIGHIHGCSGTLSGNTFVTDAITEACDLSVTFDLNHYAVTGSAGPGGSISSESQSIGYGQSATLTVTPETGYSIDVVEGCAGTLSGNTFTTAAVTQACHVSATFSLDHFDVTTSAEEGGAITPQTQSVAYGEVGTLTVTPEVGYSIDTVSGCAGTLAGNTFVTGSMTEACHVNATFSLNHFDITSSASEGGSITPPSQSIGYGQSASLIVTPDTGYNIDSVQGCSGTLTGNTFLIDDVQTACHVEATFSLKRFEVTGSAATGGAITPETQTTNYGQTTTLTVTPNVGYSIDTVEGCNGTLVGNTFTTDTISGSCHVNATFSLNHFDVIGSASKGGAITLSNQSIGYGRTTTFTLIPEEGYSIDSVEGCNGTLSGNTFVTGTITESCAVHATFSLDHYSVTSSAGKGGAVTPQAQSIAYGQTAQVTITPKVGYSIDLVEGCSGVLNGNTFTTDTITDACHINAGFSLNQYAVSASATTGGHITGPTHNIPHGQSATFTLTSETGYSIADVQGCSGVLSGNTYVTGALSSACHINASFSLNNYSVSTASSLGGSISPQIESVAHGSTSKFTLTADEGYSIVSVVGCEGTLNGNVFTTAAVTNACEVTANFELNKHVISTKNNTGGQISPLSSTIDYGTDSLFTITPEVGYSIASVTGCGGMLIDSKYRTGTVTSDCEITASFSLNHFAVISSANEGGNITPSTQSIGYGQSATFTVTPDTGFSLESVRGCRGTLSGSTFAIGEVTEACHVTATFGLNQYTVSGLAGAGGAITPTTQRIGHGQTTTLTVTPDTGYSIESVQGCGGTLSGNTFTTGSVTESCTVTASFSLNHFAVTSKANEGGNITPATQSIGYGQSATLILTPDTGYSIESVQGCNGTLSGNTFAISEVTEACHVTATFSLDHYTVSGLAGTGGAITPTTQRAGHGQTSTLTVTPHTGYSIDSVQGCGGTLSGNTFTTGSVTEACAVTASFSLNHFAVTSKANEGGNITPSTQSIGYGQSAALIVTPDTGYSIESVQGCNGTLSGNTFAIGEVTEACHVTATFGLDHYTVSGLAGEGGAITPTTQRIGHGQTAILTVTPDIGYSIDSVQGCGGTLSGDTFTTGLVTEACTVTASFSLKHFAVNGHTNEGGHLTPSAQSIAYGHKATFEIKPNIGHQLESIQGCNGQVVEQSTGTLFVTDTITQSCHVSALFSKEQYTLTATSSAGGHVSPATHTVTYGDSVQLVISPDEGFSVDSVTGSCPIFKHGSLGHLVRNMTGSCNVHVEFKINQHIVSTSHNEGGTFSDASKVLNYGESTSFTLTPQAGYEIERVTGCSGYLEGNIYHTAPVKQNCQVSAVFKRKTYLVSIVTGTGGRLSESASIELEHGGVNSFYVDLENGYEIQEIIGCNGTLNGNIYTIGPITSACSVSASFNLKKYLVTAVVGEGGTVDKQSQLLSHGSDSAFVFKELEGYKFAGVTGCNGSLDAYYGTSYSEFDGIGYRLFDVTNACQVTAQFKLKYYDVDILRKVGDAPVPPSLSLLHKAHGSIIDIDLTPYEDGFNFVSASGCNGTLNGSIYKVGPLKDRCSVELQYEYKNFVVKATTDGNGNVTPAEQSIAYGSNASFAVTPADGYTLMNISRCANGSLPSYSNGYINLPVRGNCEFNVEFGYQINAAIDSTLGWFRNNGTTQTYDEVAKAHSRVVLPAISLHADARIKSVAGCGAVIDENNVITIESATSACRMDIDVGLVLQAPTISLAGYLTDTPKIMFDTRIIADQTLMYDLYVSKVPGVTPENYQQLGAVKITGVPHIKEGQQSYIDPTVLAQVDMVGRVYLVMVESHGGDMSIPSNELLAYLPSKLNDTGMLTCIDGNRAGTDITRHLACELSVDPEGDEIPRVQDGHTGRDIEALSGSLVKVGAGIAGFDFTKLDGNGNALPANAPVWSCVRDNHTGLIWESKSSEAGLHNRHNTYSWLKDGLGNKNGGSCTGSDCDTEAFVKAVNTAQLCGYSDWRIPKVSELHGLVDYNQQGTGKALIDTDYFINTTIDTEVKGKYFTNASSPSTGGTYLYFFVDFTTGEVRLTRESPSYVRLVR</sequence>
<protein>
    <submittedName>
        <fullName evidence="3">Uncharacterized protein</fullName>
    </submittedName>
</protein>
<feature type="domain" description="Bacterial repeat" evidence="2">
    <location>
        <begin position="1556"/>
        <end position="1625"/>
    </location>
</feature>
<feature type="domain" description="Bacterial repeat" evidence="2">
    <location>
        <begin position="980"/>
        <end position="1048"/>
    </location>
</feature>
<feature type="domain" description="Bacterial repeat" evidence="2">
    <location>
        <begin position="1412"/>
        <end position="1482"/>
    </location>
</feature>
<feature type="domain" description="Bacterial repeat" evidence="2">
    <location>
        <begin position="621"/>
        <end position="690"/>
    </location>
</feature>
<evidence type="ECO:0000259" key="1">
    <source>
        <dbReference type="Pfam" id="PF07603"/>
    </source>
</evidence>
<feature type="domain" description="Bacterial repeat" evidence="2">
    <location>
        <begin position="694"/>
        <end position="760"/>
    </location>
</feature>
<dbReference type="Proteomes" id="UP000033434">
    <property type="component" value="Unassembled WGS sequence"/>
</dbReference>
<evidence type="ECO:0000259" key="2">
    <source>
        <dbReference type="Pfam" id="PF18998"/>
    </source>
</evidence>
<feature type="domain" description="Bacterial repeat" evidence="2">
    <location>
        <begin position="908"/>
        <end position="976"/>
    </location>
</feature>
<evidence type="ECO:0000313" key="4">
    <source>
        <dbReference type="Proteomes" id="UP000033434"/>
    </source>
</evidence>
<dbReference type="Pfam" id="PF07603">
    <property type="entry name" value="Lcl_C"/>
    <property type="match status" value="1"/>
</dbReference>
<feature type="domain" description="Bacterial repeat" evidence="2">
    <location>
        <begin position="1198"/>
        <end position="1266"/>
    </location>
</feature>
<feature type="domain" description="Bacterial repeat" evidence="2">
    <location>
        <begin position="1704"/>
        <end position="1749"/>
    </location>
</feature>
<comment type="caution">
    <text evidence="3">The sequence shown here is derived from an EMBL/GenBank/DDBJ whole genome shotgun (WGS) entry which is preliminary data.</text>
</comment>
<feature type="domain" description="Bacterial repeat" evidence="2">
    <location>
        <begin position="1780"/>
        <end position="1848"/>
    </location>
</feature>
<name>A0A0F6A8U5_9GAMM</name>
<dbReference type="NCBIfam" id="NF041766">
    <property type="entry name" value="choice_anch_U"/>
    <property type="match status" value="1"/>
</dbReference>
<feature type="domain" description="Bacterial repeat" evidence="2">
    <location>
        <begin position="548"/>
        <end position="617"/>
    </location>
</feature>
<dbReference type="InterPro" id="IPR053784">
    <property type="entry name" value="Choice_anch_U_dom"/>
</dbReference>
<reference evidence="3 4" key="1">
    <citation type="journal article" date="2015" name="BMC Genomics">
        <title>Genome mining reveals unlocked bioactive potential of marine Gram-negative bacteria.</title>
        <authorList>
            <person name="Machado H."/>
            <person name="Sonnenschein E.C."/>
            <person name="Melchiorsen J."/>
            <person name="Gram L."/>
        </authorList>
    </citation>
    <scope>NUCLEOTIDE SEQUENCE [LARGE SCALE GENOMIC DNA]</scope>
    <source>
        <strain evidence="3 4">S4054</strain>
    </source>
</reference>
<evidence type="ECO:0000313" key="3">
    <source>
        <dbReference type="EMBL" id="KKE82642.1"/>
    </source>
</evidence>
<proteinExistence type="predicted"/>
<feature type="domain" description="Bacterial repeat" evidence="2">
    <location>
        <begin position="1126"/>
        <end position="1194"/>
    </location>
</feature>
<dbReference type="PATRIC" id="fig|1129367.4.peg.3519"/>
<feature type="domain" description="Bacterial repeat" evidence="2">
    <location>
        <begin position="841"/>
        <end position="905"/>
    </location>
</feature>
<dbReference type="InterPro" id="IPR011460">
    <property type="entry name" value="Lcl_C"/>
</dbReference>
<gene>
    <name evidence="3" type="ORF">N479_17680</name>
</gene>
<dbReference type="InterPro" id="IPR044060">
    <property type="entry name" value="Bacterial_rp_domain"/>
</dbReference>
<feature type="domain" description="Bacterial repeat" evidence="2">
    <location>
        <begin position="2083"/>
        <end position="2124"/>
    </location>
</feature>
<feature type="domain" description="Bacterial repeat" evidence="2">
    <location>
        <begin position="1341"/>
        <end position="1409"/>
    </location>
</feature>